<sequence length="67" mass="7391">MSYLKIITTAQKCVLRTNCPLLVGILVASLGCQTLTRPDPTPIWQTAHVLHLRMQTTCWEAKLAAIG</sequence>
<evidence type="ECO:0000313" key="1">
    <source>
        <dbReference type="EnsemblPlants" id="KQK92566"/>
    </source>
</evidence>
<accession>K4AHP9</accession>
<protein>
    <submittedName>
        <fullName evidence="1">Uncharacterized protein</fullName>
    </submittedName>
</protein>
<dbReference type="PROSITE" id="PS51257">
    <property type="entry name" value="PROKAR_LIPOPROTEIN"/>
    <property type="match status" value="1"/>
</dbReference>
<organism evidence="1 2">
    <name type="scientific">Setaria italica</name>
    <name type="common">Foxtail millet</name>
    <name type="synonym">Panicum italicum</name>
    <dbReference type="NCBI Taxonomy" id="4555"/>
    <lineage>
        <taxon>Eukaryota</taxon>
        <taxon>Viridiplantae</taxon>
        <taxon>Streptophyta</taxon>
        <taxon>Embryophyta</taxon>
        <taxon>Tracheophyta</taxon>
        <taxon>Spermatophyta</taxon>
        <taxon>Magnoliopsida</taxon>
        <taxon>Liliopsida</taxon>
        <taxon>Poales</taxon>
        <taxon>Poaceae</taxon>
        <taxon>PACMAD clade</taxon>
        <taxon>Panicoideae</taxon>
        <taxon>Panicodae</taxon>
        <taxon>Paniceae</taxon>
        <taxon>Cenchrinae</taxon>
        <taxon>Setaria</taxon>
    </lineage>
</organism>
<dbReference type="HOGENOM" id="CLU_2817333_0_0_1"/>
<keyword evidence="2" id="KW-1185">Reference proteome</keyword>
<reference evidence="1" key="2">
    <citation type="submission" date="2018-08" db="UniProtKB">
        <authorList>
            <consortium name="EnsemblPlants"/>
        </authorList>
    </citation>
    <scope>IDENTIFICATION</scope>
    <source>
        <strain evidence="1">Yugu1</strain>
    </source>
</reference>
<name>K4AHP9_SETIT</name>
<dbReference type="Gramene" id="KQK92566">
    <property type="protein sequence ID" value="KQK92566"/>
    <property type="gene ID" value="SETIT_038406mg"/>
</dbReference>
<evidence type="ECO:0000313" key="2">
    <source>
        <dbReference type="Proteomes" id="UP000004995"/>
    </source>
</evidence>
<dbReference type="AlphaFoldDB" id="K4AHP9"/>
<dbReference type="EMBL" id="AGNK02006129">
    <property type="status" value="NOT_ANNOTATED_CDS"/>
    <property type="molecule type" value="Genomic_DNA"/>
</dbReference>
<dbReference type="EnsemblPlants" id="KQK92566">
    <property type="protein sequence ID" value="KQK92566"/>
    <property type="gene ID" value="SETIT_038406mg"/>
</dbReference>
<dbReference type="Proteomes" id="UP000004995">
    <property type="component" value="Unassembled WGS sequence"/>
</dbReference>
<proteinExistence type="predicted"/>
<dbReference type="InParanoid" id="K4AHP9"/>
<reference evidence="2" key="1">
    <citation type="journal article" date="2012" name="Nat. Biotechnol.">
        <title>Reference genome sequence of the model plant Setaria.</title>
        <authorList>
            <person name="Bennetzen J.L."/>
            <person name="Schmutz J."/>
            <person name="Wang H."/>
            <person name="Percifield R."/>
            <person name="Hawkins J."/>
            <person name="Pontaroli A.C."/>
            <person name="Estep M."/>
            <person name="Feng L."/>
            <person name="Vaughn J.N."/>
            <person name="Grimwood J."/>
            <person name="Jenkins J."/>
            <person name="Barry K."/>
            <person name="Lindquist E."/>
            <person name="Hellsten U."/>
            <person name="Deshpande S."/>
            <person name="Wang X."/>
            <person name="Wu X."/>
            <person name="Mitros T."/>
            <person name="Triplett J."/>
            <person name="Yang X."/>
            <person name="Ye C.Y."/>
            <person name="Mauro-Herrera M."/>
            <person name="Wang L."/>
            <person name="Li P."/>
            <person name="Sharma M."/>
            <person name="Sharma R."/>
            <person name="Ronald P.C."/>
            <person name="Panaud O."/>
            <person name="Kellogg E.A."/>
            <person name="Brutnell T.P."/>
            <person name="Doust A.N."/>
            <person name="Tuskan G.A."/>
            <person name="Rokhsar D."/>
            <person name="Devos K.M."/>
        </authorList>
    </citation>
    <scope>NUCLEOTIDE SEQUENCE [LARGE SCALE GENOMIC DNA]</scope>
    <source>
        <strain evidence="2">cv. Yugu1</strain>
    </source>
</reference>